<organism evidence="1 2">
    <name type="scientific">Paenibacillus piri</name>
    <dbReference type="NCBI Taxonomy" id="2547395"/>
    <lineage>
        <taxon>Bacteria</taxon>
        <taxon>Bacillati</taxon>
        <taxon>Bacillota</taxon>
        <taxon>Bacilli</taxon>
        <taxon>Bacillales</taxon>
        <taxon>Paenibacillaceae</taxon>
        <taxon>Paenibacillus</taxon>
    </lineage>
</organism>
<gene>
    <name evidence="1" type="ORF">E1757_28685</name>
</gene>
<evidence type="ECO:0000313" key="2">
    <source>
        <dbReference type="Proteomes" id="UP000295636"/>
    </source>
</evidence>
<protein>
    <submittedName>
        <fullName evidence="1">Uncharacterized protein</fullName>
    </submittedName>
</protein>
<proteinExistence type="predicted"/>
<sequence>MTEQNIDTHLREALSHLELALNQSVRCVLENDSAKKEIGLKWEQFLGEFIGLVREKGKKSRLNLLSWITFPRMKS</sequence>
<dbReference type="EMBL" id="SMRT01000018">
    <property type="protein sequence ID" value="TDF93038.1"/>
    <property type="molecule type" value="Genomic_DNA"/>
</dbReference>
<reference evidence="1 2" key="1">
    <citation type="submission" date="2019-03" db="EMBL/GenBank/DDBJ databases">
        <title>This is whole genome sequence of Paenibacillus sp MS74 strain.</title>
        <authorList>
            <person name="Trinh H.N."/>
        </authorList>
    </citation>
    <scope>NUCLEOTIDE SEQUENCE [LARGE SCALE GENOMIC DNA]</scope>
    <source>
        <strain evidence="1 2">MS74</strain>
    </source>
</reference>
<dbReference type="OrthoDB" id="2905737at2"/>
<comment type="caution">
    <text evidence="1">The sequence shown here is derived from an EMBL/GenBank/DDBJ whole genome shotgun (WGS) entry which is preliminary data.</text>
</comment>
<accession>A0A4R5KEL9</accession>
<evidence type="ECO:0000313" key="1">
    <source>
        <dbReference type="EMBL" id="TDF93038.1"/>
    </source>
</evidence>
<name>A0A4R5KEL9_9BACL</name>
<dbReference type="RefSeq" id="WP_133234666.1">
    <property type="nucleotide sequence ID" value="NZ_SMRT01000018.1"/>
</dbReference>
<keyword evidence="2" id="KW-1185">Reference proteome</keyword>
<dbReference type="Proteomes" id="UP000295636">
    <property type="component" value="Unassembled WGS sequence"/>
</dbReference>
<dbReference type="AlphaFoldDB" id="A0A4R5KEL9"/>